<feature type="transmembrane region" description="Helical" evidence="2">
    <location>
        <begin position="50"/>
        <end position="69"/>
    </location>
</feature>
<keyword evidence="2" id="KW-0812">Transmembrane</keyword>
<evidence type="ECO:0000313" key="3">
    <source>
        <dbReference type="EMBL" id="QRV14849.1"/>
    </source>
</evidence>
<gene>
    <name evidence="3" type="ORF">JMJ58_18310</name>
</gene>
<proteinExistence type="predicted"/>
<evidence type="ECO:0000313" key="4">
    <source>
        <dbReference type="Proteomes" id="UP000637819"/>
    </source>
</evidence>
<dbReference type="RefSeq" id="WP_204747509.1">
    <property type="nucleotide sequence ID" value="NZ_CP069188.1"/>
</dbReference>
<keyword evidence="2" id="KW-0472">Membrane</keyword>
<dbReference type="KEGG" id="hsal:JMJ58_18310"/>
<reference evidence="3 4" key="1">
    <citation type="submission" date="2021-01" db="EMBL/GenBank/DDBJ databases">
        <title>Genome Sequence and Methylation Pattern of Haloterrigena salifodinae BOL5-1, An Extremely Halophilic Archaeon from a Bolivian Salt Mine.</title>
        <authorList>
            <person name="DasSarma P."/>
            <person name="Anton B.P."/>
            <person name="DasSarma S.L."/>
            <person name="von Ehrenheim H.A.L."/>
            <person name="Martinez F.L."/>
            <person name="Guzman D."/>
            <person name="Roberts R.J."/>
            <person name="DasSarma S."/>
        </authorList>
    </citation>
    <scope>NUCLEOTIDE SEQUENCE [LARGE SCALE GENOMIC DNA]</scope>
    <source>
        <strain evidence="3 4">BOL5-1</strain>
    </source>
</reference>
<evidence type="ECO:0000256" key="1">
    <source>
        <dbReference type="SAM" id="MobiDB-lite"/>
    </source>
</evidence>
<dbReference type="EMBL" id="CP069188">
    <property type="protein sequence ID" value="QRV14849.1"/>
    <property type="molecule type" value="Genomic_DNA"/>
</dbReference>
<feature type="region of interest" description="Disordered" evidence="1">
    <location>
        <begin position="87"/>
        <end position="109"/>
    </location>
</feature>
<keyword evidence="4" id="KW-1185">Reference proteome</keyword>
<organism evidence="3 4">
    <name type="scientific">Haloterrigena salifodinae</name>
    <dbReference type="NCBI Taxonomy" id="2675099"/>
    <lineage>
        <taxon>Archaea</taxon>
        <taxon>Methanobacteriati</taxon>
        <taxon>Methanobacteriota</taxon>
        <taxon>Stenosarchaea group</taxon>
        <taxon>Halobacteria</taxon>
        <taxon>Halobacteriales</taxon>
        <taxon>Natrialbaceae</taxon>
        <taxon>Haloterrigena</taxon>
    </lineage>
</organism>
<accession>A0A8T8DZC1</accession>
<keyword evidence="2" id="KW-1133">Transmembrane helix</keyword>
<evidence type="ECO:0000256" key="2">
    <source>
        <dbReference type="SAM" id="Phobius"/>
    </source>
</evidence>
<dbReference type="Proteomes" id="UP000637819">
    <property type="component" value="Chromosome"/>
</dbReference>
<name>A0A8T8DZC1_9EURY</name>
<sequence length="109" mass="12400">MRLKEGINKAEIILIGLFLVIVPAVILWFTIGFLMLVGGLALGELSIVELIELYIIELILFSVGSYLLFRFHRYLVTERLPKMINKKDKLQSDNGDATEKETSSRNESE</sequence>
<protein>
    <submittedName>
        <fullName evidence="3">Uncharacterized protein</fullName>
    </submittedName>
</protein>
<dbReference type="GeneID" id="62877120"/>
<feature type="transmembrane region" description="Helical" evidence="2">
    <location>
        <begin position="12"/>
        <end position="38"/>
    </location>
</feature>
<dbReference type="AlphaFoldDB" id="A0A8T8DZC1"/>